<keyword evidence="12" id="KW-0238">DNA-binding</keyword>
<comment type="subcellular location">
    <subcellularLocation>
        <location evidence="1">Cytoplasm</location>
    </subcellularLocation>
</comment>
<dbReference type="SMART" id="SM00382">
    <property type="entry name" value="AAA"/>
    <property type="match status" value="2"/>
</dbReference>
<dbReference type="InterPro" id="IPR041552">
    <property type="entry name" value="UvrA_DNA-bd"/>
</dbReference>
<feature type="domain" description="ABC transporter" evidence="17">
    <location>
        <begin position="248"/>
        <end position="493"/>
    </location>
</feature>
<dbReference type="InterPro" id="IPR003593">
    <property type="entry name" value="AAA+_ATPase"/>
</dbReference>
<dbReference type="GO" id="GO:0016887">
    <property type="term" value="F:ATP hydrolysis activity"/>
    <property type="evidence" value="ECO:0007669"/>
    <property type="project" value="InterPro"/>
</dbReference>
<evidence type="ECO:0000256" key="11">
    <source>
        <dbReference type="ARBA" id="ARBA00022881"/>
    </source>
</evidence>
<dbReference type="Pfam" id="PF00005">
    <property type="entry name" value="ABC_tran"/>
    <property type="match status" value="1"/>
</dbReference>
<evidence type="ECO:0000313" key="18">
    <source>
        <dbReference type="EMBL" id="SIQ03877.1"/>
    </source>
</evidence>
<keyword evidence="3" id="KW-0479">Metal-binding</keyword>
<dbReference type="InterPro" id="IPR003439">
    <property type="entry name" value="ABC_transporter-like_ATP-bd"/>
</dbReference>
<dbReference type="GO" id="GO:0005737">
    <property type="term" value="C:cytoplasm"/>
    <property type="evidence" value="ECO:0007669"/>
    <property type="project" value="UniProtKB-SubCell"/>
</dbReference>
<dbReference type="PANTHER" id="PTHR43152">
    <property type="entry name" value="UVRABC SYSTEM PROTEIN A"/>
    <property type="match status" value="1"/>
</dbReference>
<dbReference type="Pfam" id="PF17755">
    <property type="entry name" value="UvrA_DNA-bind"/>
    <property type="match status" value="1"/>
</dbReference>
<dbReference type="InterPro" id="IPR027417">
    <property type="entry name" value="P-loop_NTPase"/>
</dbReference>
<evidence type="ECO:0000256" key="2">
    <source>
        <dbReference type="ARBA" id="ARBA00022490"/>
    </source>
</evidence>
<organism evidence="18 19">
    <name type="scientific">Halanaerobium kushneri</name>
    <dbReference type="NCBI Taxonomy" id="56779"/>
    <lineage>
        <taxon>Bacteria</taxon>
        <taxon>Bacillati</taxon>
        <taxon>Bacillota</taxon>
        <taxon>Clostridia</taxon>
        <taxon>Halanaerobiales</taxon>
        <taxon>Halanaerobiaceae</taxon>
        <taxon>Halanaerobium</taxon>
    </lineage>
</organism>
<keyword evidence="6" id="KW-0227">DNA damage</keyword>
<evidence type="ECO:0000256" key="12">
    <source>
        <dbReference type="ARBA" id="ARBA00023125"/>
    </source>
</evidence>
<dbReference type="InterPro" id="IPR017871">
    <property type="entry name" value="ABC_transporter-like_CS"/>
</dbReference>
<evidence type="ECO:0000256" key="6">
    <source>
        <dbReference type="ARBA" id="ARBA00022763"/>
    </source>
</evidence>
<dbReference type="Gene3D" id="1.20.1580.10">
    <property type="entry name" value="ABC transporter ATPase like domain"/>
    <property type="match status" value="2"/>
</dbReference>
<evidence type="ECO:0000256" key="5">
    <source>
        <dbReference type="ARBA" id="ARBA00022741"/>
    </source>
</evidence>
<gene>
    <name evidence="18" type="ORF">SAMN05421834_10196</name>
</gene>
<evidence type="ECO:0000256" key="8">
    <source>
        <dbReference type="ARBA" id="ARBA00022771"/>
    </source>
</evidence>
<sequence length="840" mass="93884">MDKYIEINGACENNLKNISLRIPKYKMVVLTGLSGSGKSSLAMDTLQKECQRQYMESMGKVTDSLSKPKVDSIKGLSPSISVGQYNNNKNPRSTVGTVTEIYTYIRVLFAKLGERPCPNCGKIIKPTFEQDEEVEIWDDELGDEKVVCSNCKEDLEKLTMAHFSFNKQKGVCQKCKGLGLVTEVDLDSILDEEKNILEGAVSEWKGWQIEYNADVLQAAAEHYGFSFDPKKAVKDYNEVQRDLLLHGVKSEEFKEHFPDIKAPKKVGDGNFKGIVTRILENYSESTDNPKKRKKLKKKLIQKECPKCKGTKLREESRLVEVNNTVITSLFKFSLNDLLNWLKELEDNISKASLAVVRPIIDDLLERIKGLIDVGLDYLNIDRPAVSLSGGEAQRLRLASLLGSGLTGVLYILDEPTAGLHRRDTDKLIKVLKQLRNRGNTILVIEHDIDFIKKADYIIDIGPEAGENGGEVVATGSLEEVIKSEKSITASYLTGDKKARYIKTNSRAINRDCLRIEKASEHNLKEITVDIPLNNLVSITGVSGSGKSTLVFDILDKAIRRKFYDSSEMPGKYNKISGIEKINKVITVDQSQIGRMSRSNIATYTDIFTTIRKLFSNLEQAKNKGLSSKHFSFNSSGGRCKKCKGLGVINLDMHFLPDAQVTCPVCHGKRFKKDILEVKYRDYNISEILNLTVNQAISIFEDEKKIIDKLLLMSEIGLGYLRLGQPTTTLSGGEAQRIKLTKELGKNSNGNTLYLLDEPTTGLHPHDIDELFILLNKLVNRGNTVVVIEHNLDLIARSDWVIDLGPEGGKNGGYIVAEGTPEQVMKNNQGYTGKYLQEVIN</sequence>
<evidence type="ECO:0000256" key="10">
    <source>
        <dbReference type="ARBA" id="ARBA00022840"/>
    </source>
</evidence>
<evidence type="ECO:0000259" key="17">
    <source>
        <dbReference type="PROSITE" id="PS50893"/>
    </source>
</evidence>
<feature type="domain" description="ABC transporter" evidence="17">
    <location>
        <begin position="508"/>
        <end position="836"/>
    </location>
</feature>
<keyword evidence="9" id="KW-0862">Zinc</keyword>
<dbReference type="SUPFAM" id="SSF52540">
    <property type="entry name" value="P-loop containing nucleoside triphosphate hydrolases"/>
    <property type="match status" value="2"/>
</dbReference>
<dbReference type="NCBIfam" id="TIGR00630">
    <property type="entry name" value="uvra"/>
    <property type="match status" value="1"/>
</dbReference>
<name>A0A1N6PHW6_9FIRM</name>
<dbReference type="Gene3D" id="3.40.50.300">
    <property type="entry name" value="P-loop containing nucleotide triphosphate hydrolases"/>
    <property type="match status" value="2"/>
</dbReference>
<keyword evidence="2" id="KW-0963">Cytoplasm</keyword>
<evidence type="ECO:0000256" key="9">
    <source>
        <dbReference type="ARBA" id="ARBA00022833"/>
    </source>
</evidence>
<keyword evidence="13" id="KW-0234">DNA repair</keyword>
<dbReference type="PROSITE" id="PS50893">
    <property type="entry name" value="ABC_TRANSPORTER_2"/>
    <property type="match status" value="2"/>
</dbReference>
<dbReference type="STRING" id="56779.SAMN05421834_10196"/>
<evidence type="ECO:0000256" key="16">
    <source>
        <dbReference type="ARBA" id="ARBA00042156"/>
    </source>
</evidence>
<dbReference type="Proteomes" id="UP000185669">
    <property type="component" value="Unassembled WGS sequence"/>
</dbReference>
<keyword evidence="5" id="KW-0547">Nucleotide-binding</keyword>
<dbReference type="GO" id="GO:0004518">
    <property type="term" value="F:nuclease activity"/>
    <property type="evidence" value="ECO:0007669"/>
    <property type="project" value="UniProtKB-KW"/>
</dbReference>
<dbReference type="Gene3D" id="1.10.8.280">
    <property type="entry name" value="ABC transporter ATPase domain-like"/>
    <property type="match status" value="1"/>
</dbReference>
<keyword evidence="19" id="KW-1185">Reference proteome</keyword>
<keyword evidence="7" id="KW-0228">DNA excision</keyword>
<dbReference type="OrthoDB" id="9809851at2"/>
<dbReference type="EMBL" id="FTNC01000001">
    <property type="protein sequence ID" value="SIQ03877.1"/>
    <property type="molecule type" value="Genomic_DNA"/>
</dbReference>
<dbReference type="GO" id="GO:0005524">
    <property type="term" value="F:ATP binding"/>
    <property type="evidence" value="ECO:0007669"/>
    <property type="project" value="UniProtKB-KW"/>
</dbReference>
<dbReference type="GO" id="GO:0009380">
    <property type="term" value="C:excinuclease repair complex"/>
    <property type="evidence" value="ECO:0007669"/>
    <property type="project" value="InterPro"/>
</dbReference>
<dbReference type="InterPro" id="IPR004602">
    <property type="entry name" value="UvrA"/>
</dbReference>
<comment type="similarity">
    <text evidence="14">Belongs to the ABC transporter superfamily. UvrA family.</text>
</comment>
<dbReference type="GO" id="GO:0008270">
    <property type="term" value="F:zinc ion binding"/>
    <property type="evidence" value="ECO:0007669"/>
    <property type="project" value="UniProtKB-KW"/>
</dbReference>
<evidence type="ECO:0000256" key="7">
    <source>
        <dbReference type="ARBA" id="ARBA00022769"/>
    </source>
</evidence>
<protein>
    <recommendedName>
        <fullName evidence="15">UvrABC system protein A</fullName>
    </recommendedName>
    <alternativeName>
        <fullName evidence="16">Excinuclease ABC subunit A</fullName>
    </alternativeName>
</protein>
<keyword evidence="4" id="KW-0677">Repeat</keyword>
<dbReference type="RefSeq" id="WP_076543408.1">
    <property type="nucleotide sequence ID" value="NZ_FTNC01000001.1"/>
</dbReference>
<dbReference type="GO" id="GO:0006289">
    <property type="term" value="P:nucleotide-excision repair"/>
    <property type="evidence" value="ECO:0007669"/>
    <property type="project" value="InterPro"/>
</dbReference>
<evidence type="ECO:0000256" key="15">
    <source>
        <dbReference type="ARBA" id="ARBA00039316"/>
    </source>
</evidence>
<dbReference type="PROSITE" id="PS00211">
    <property type="entry name" value="ABC_TRANSPORTER_1"/>
    <property type="match status" value="1"/>
</dbReference>
<keyword evidence="8" id="KW-0863">Zinc-finger</keyword>
<dbReference type="AlphaFoldDB" id="A0A1N6PHW6"/>
<keyword evidence="10" id="KW-0067">ATP-binding</keyword>
<keyword evidence="11" id="KW-0267">Excision nuclease</keyword>
<evidence type="ECO:0000256" key="13">
    <source>
        <dbReference type="ARBA" id="ARBA00023204"/>
    </source>
</evidence>
<evidence type="ECO:0000256" key="4">
    <source>
        <dbReference type="ARBA" id="ARBA00022737"/>
    </source>
</evidence>
<dbReference type="GO" id="GO:0003677">
    <property type="term" value="F:DNA binding"/>
    <property type="evidence" value="ECO:0007669"/>
    <property type="project" value="UniProtKB-KW"/>
</dbReference>
<accession>A0A1N6PHW6</accession>
<evidence type="ECO:0000256" key="14">
    <source>
        <dbReference type="ARBA" id="ARBA00038000"/>
    </source>
</evidence>
<reference evidence="19" key="1">
    <citation type="submission" date="2017-01" db="EMBL/GenBank/DDBJ databases">
        <authorList>
            <person name="Varghese N."/>
            <person name="Submissions S."/>
        </authorList>
    </citation>
    <scope>NUCLEOTIDE SEQUENCE [LARGE SCALE GENOMIC DNA]</scope>
    <source>
        <strain evidence="19">ATCC 700103</strain>
    </source>
</reference>
<proteinExistence type="inferred from homology"/>
<dbReference type="PANTHER" id="PTHR43152:SF3">
    <property type="entry name" value="UVRABC SYSTEM PROTEIN A"/>
    <property type="match status" value="1"/>
</dbReference>
<evidence type="ECO:0000313" key="19">
    <source>
        <dbReference type="Proteomes" id="UP000185669"/>
    </source>
</evidence>
<evidence type="ECO:0000256" key="3">
    <source>
        <dbReference type="ARBA" id="ARBA00022723"/>
    </source>
</evidence>
<evidence type="ECO:0000256" key="1">
    <source>
        <dbReference type="ARBA" id="ARBA00004496"/>
    </source>
</evidence>